<evidence type="ECO:0000313" key="2">
    <source>
        <dbReference type="Proteomes" id="UP000321514"/>
    </source>
</evidence>
<protein>
    <recommendedName>
        <fullName evidence="3">Lipoprotein</fullName>
    </recommendedName>
</protein>
<accession>A0A511TH42</accession>
<sequence length="324" mass="34172">MLTKMKCALGLVAALSVSCGESTDEVGDRYQGVIDASTLDTKFRPTSGNYRPTTAKVRGTNVPFYNLGQVATERKDDRGVITNSGVPVDADGRPYLPAARAVNTSYEFAEGCVTGKADFDVRTDNYPETVQWPVFTNLPLTVTGNTTPPVLPLVKVTRWNGTSSEQCNAIKDAASLTKGNFGGGAGDTTIALRAIIDVSANLNPLRADSAFGSSGGWYRGLQLAYLDGGEIPVDDQGNLKVMDGVLVSPPTGAPTSETPVYLFSALPGEEGWSPVVRLRTFTATTAKPASSYTGLCTDVCAETELNISTLTRYSGVLFAVGSSL</sequence>
<dbReference type="Proteomes" id="UP000321514">
    <property type="component" value="Unassembled WGS sequence"/>
</dbReference>
<reference evidence="1 2" key="1">
    <citation type="submission" date="2019-07" db="EMBL/GenBank/DDBJ databases">
        <title>Whole genome shotgun sequence of Myxococcus fulvus NBRC 100333.</title>
        <authorList>
            <person name="Hosoyama A."/>
            <person name="Uohara A."/>
            <person name="Ohji S."/>
            <person name="Ichikawa N."/>
        </authorList>
    </citation>
    <scope>NUCLEOTIDE SEQUENCE [LARGE SCALE GENOMIC DNA]</scope>
    <source>
        <strain evidence="1 2">NBRC 100333</strain>
    </source>
</reference>
<name>A0A511TH42_MYXFU</name>
<evidence type="ECO:0008006" key="3">
    <source>
        <dbReference type="Google" id="ProtNLM"/>
    </source>
</evidence>
<dbReference type="AlphaFoldDB" id="A0A511TH42"/>
<evidence type="ECO:0000313" key="1">
    <source>
        <dbReference type="EMBL" id="GEN13504.1"/>
    </source>
</evidence>
<gene>
    <name evidence="1" type="ORF">MFU01_85410</name>
</gene>
<dbReference type="EMBL" id="BJXR01000083">
    <property type="protein sequence ID" value="GEN13504.1"/>
    <property type="molecule type" value="Genomic_DNA"/>
</dbReference>
<dbReference type="STRING" id="1334629.MFUL124B02_31335"/>
<comment type="caution">
    <text evidence="1">The sequence shown here is derived from an EMBL/GenBank/DDBJ whole genome shotgun (WGS) entry which is preliminary data.</text>
</comment>
<dbReference type="PROSITE" id="PS51257">
    <property type="entry name" value="PROKAR_LIPOPROTEIN"/>
    <property type="match status" value="1"/>
</dbReference>
<organism evidence="1 2">
    <name type="scientific">Myxococcus fulvus</name>
    <dbReference type="NCBI Taxonomy" id="33"/>
    <lineage>
        <taxon>Bacteria</taxon>
        <taxon>Pseudomonadati</taxon>
        <taxon>Myxococcota</taxon>
        <taxon>Myxococcia</taxon>
        <taxon>Myxococcales</taxon>
        <taxon>Cystobacterineae</taxon>
        <taxon>Myxococcaceae</taxon>
        <taxon>Myxococcus</taxon>
    </lineage>
</organism>
<proteinExistence type="predicted"/>